<dbReference type="PANTHER" id="PTHR43687:SF1">
    <property type="entry name" value="FERREDOXIN III"/>
    <property type="match status" value="1"/>
</dbReference>
<dbReference type="PROSITE" id="PS51379">
    <property type="entry name" value="4FE4S_FER_2"/>
    <property type="match status" value="2"/>
</dbReference>
<evidence type="ECO:0000313" key="6">
    <source>
        <dbReference type="EMBL" id="PTN08235.1"/>
    </source>
</evidence>
<keyword evidence="2" id="KW-0479">Metal-binding</keyword>
<evidence type="ECO:0000256" key="2">
    <source>
        <dbReference type="ARBA" id="ARBA00022723"/>
    </source>
</evidence>
<comment type="caution">
    <text evidence="6">The sequence shown here is derived from an EMBL/GenBank/DDBJ whole genome shotgun (WGS) entry which is preliminary data.</text>
</comment>
<reference evidence="6 7" key="1">
    <citation type="submission" date="2018-04" db="EMBL/GenBank/DDBJ databases">
        <title>Genomic Encyclopedia of Archaeal and Bacterial Type Strains, Phase II (KMG-II): from individual species to whole genera.</title>
        <authorList>
            <person name="Goeker M."/>
        </authorList>
    </citation>
    <scope>NUCLEOTIDE SEQUENCE [LARGE SCALE GENOMIC DNA]</scope>
    <source>
        <strain evidence="6 7">DSM 28823</strain>
    </source>
</reference>
<dbReference type="InterPro" id="IPR050572">
    <property type="entry name" value="Fe-S_Ferredoxin"/>
</dbReference>
<dbReference type="AlphaFoldDB" id="A0A2T5C0U7"/>
<dbReference type="Gene3D" id="3.30.70.20">
    <property type="match status" value="1"/>
</dbReference>
<evidence type="ECO:0000256" key="4">
    <source>
        <dbReference type="ARBA" id="ARBA00023014"/>
    </source>
</evidence>
<keyword evidence="1" id="KW-0004">4Fe-4S</keyword>
<keyword evidence="7" id="KW-1185">Reference proteome</keyword>
<dbReference type="RefSeq" id="WP_107822673.1">
    <property type="nucleotide sequence ID" value="NZ_OY782574.1"/>
</dbReference>
<dbReference type="GO" id="GO:0046872">
    <property type="term" value="F:metal ion binding"/>
    <property type="evidence" value="ECO:0007669"/>
    <property type="project" value="UniProtKB-KW"/>
</dbReference>
<proteinExistence type="predicted"/>
<dbReference type="SUPFAM" id="SSF54862">
    <property type="entry name" value="4Fe-4S ferredoxins"/>
    <property type="match status" value="1"/>
</dbReference>
<protein>
    <recommendedName>
        <fullName evidence="5">4Fe-4S ferredoxin-type domain-containing protein</fullName>
    </recommendedName>
</protein>
<feature type="domain" description="4Fe-4S ferredoxin-type" evidence="5">
    <location>
        <begin position="130"/>
        <end position="159"/>
    </location>
</feature>
<dbReference type="Proteomes" id="UP000243525">
    <property type="component" value="Unassembled WGS sequence"/>
</dbReference>
<dbReference type="GO" id="GO:0051539">
    <property type="term" value="F:4 iron, 4 sulfur cluster binding"/>
    <property type="evidence" value="ECO:0007669"/>
    <property type="project" value="UniProtKB-KW"/>
</dbReference>
<evidence type="ECO:0000256" key="1">
    <source>
        <dbReference type="ARBA" id="ARBA00022485"/>
    </source>
</evidence>
<dbReference type="OrthoDB" id="9813230at2"/>
<keyword evidence="4" id="KW-0411">Iron-sulfur</keyword>
<feature type="domain" description="4Fe-4S ferredoxin-type" evidence="5">
    <location>
        <begin position="160"/>
        <end position="190"/>
    </location>
</feature>
<evidence type="ECO:0000313" key="7">
    <source>
        <dbReference type="Proteomes" id="UP000243525"/>
    </source>
</evidence>
<name>A0A2T5C0U7_9BACT</name>
<organism evidence="6 7">
    <name type="scientific">Mangrovibacterium marinum</name>
    <dbReference type="NCBI Taxonomy" id="1639118"/>
    <lineage>
        <taxon>Bacteria</taxon>
        <taxon>Pseudomonadati</taxon>
        <taxon>Bacteroidota</taxon>
        <taxon>Bacteroidia</taxon>
        <taxon>Marinilabiliales</taxon>
        <taxon>Prolixibacteraceae</taxon>
        <taxon>Mangrovibacterium</taxon>
    </lineage>
</organism>
<dbReference type="PANTHER" id="PTHR43687">
    <property type="entry name" value="ADENYLYLSULFATE REDUCTASE, BETA SUBUNIT"/>
    <property type="match status" value="1"/>
</dbReference>
<gene>
    <name evidence="6" type="ORF">C8N47_110121</name>
</gene>
<keyword evidence="3" id="KW-0408">Iron</keyword>
<dbReference type="EMBL" id="QAAD01000010">
    <property type="protein sequence ID" value="PTN08235.1"/>
    <property type="molecule type" value="Genomic_DNA"/>
</dbReference>
<evidence type="ECO:0000256" key="3">
    <source>
        <dbReference type="ARBA" id="ARBA00023004"/>
    </source>
</evidence>
<dbReference type="InterPro" id="IPR017896">
    <property type="entry name" value="4Fe4S_Fe-S-bd"/>
</dbReference>
<accession>A0A2T5C0U7</accession>
<evidence type="ECO:0000259" key="5">
    <source>
        <dbReference type="PROSITE" id="PS51379"/>
    </source>
</evidence>
<sequence>MRNKKITICACTSRSFIDKNKVALLATELKEKGHEVAIIADLCEMVMSRSNDLAEVAETEILACYPRAIQAQMDWLNLPTNKLHDIRNNEADAILSEFDIVFDQANSKEADPPIIDQIKGLPSAPGADAWYPIIDKSKCTNCGKCHDFCLFGVYTIENKAIKVVQPQNCKNNCPACARVCPSKAIIFPKYAKSPINGGTIEEEQFDPEALDNMYQERLKYRLRQRRTGISLQKNNNK</sequence>